<protein>
    <submittedName>
        <fullName evidence="2">Uncharacterized protein</fullName>
    </submittedName>
</protein>
<reference evidence="2" key="2">
    <citation type="submission" date="2013-03" db="EMBL/GenBank/DDBJ databases">
        <title>The Genome Sequence of Oribacterium sp. ACB1.</title>
        <authorList>
            <consortium name="The Broad Institute Genomics Platform"/>
            <consortium name="The Broad Institute Genome Sequencing Center for Infectious Disease"/>
            <person name="Earl A."/>
            <person name="Ward D."/>
            <person name="Feldgarden M."/>
            <person name="Gevers D."/>
            <person name="Sizova M."/>
            <person name="Hazen A."/>
            <person name="Epstein S."/>
            <person name="Walker B."/>
            <person name="Young S."/>
            <person name="Zeng Q."/>
            <person name="Gargeya S."/>
            <person name="Fitzgerald M."/>
            <person name="Haas B."/>
            <person name="Abouelleil A."/>
            <person name="Allen A.W."/>
            <person name="Alvarado L."/>
            <person name="Arachchi H.M."/>
            <person name="Berlin A.M."/>
            <person name="Chapman S.B."/>
            <person name="Gainer-Dewar J."/>
            <person name="Goldberg J."/>
            <person name="Griggs A."/>
            <person name="Gujja S."/>
            <person name="Hansen M."/>
            <person name="Howarth C."/>
            <person name="Imamovic A."/>
            <person name="Ireland A."/>
            <person name="Larimer J."/>
            <person name="McCowan C."/>
            <person name="Murphy C."/>
            <person name="Pearson M."/>
            <person name="Poon T.W."/>
            <person name="Priest M."/>
            <person name="Roberts A."/>
            <person name="Saif S."/>
            <person name="Shea T."/>
            <person name="Sisk P."/>
            <person name="Sykes S."/>
            <person name="Wortman J."/>
            <person name="Nusbaum C."/>
            <person name="Birren B."/>
        </authorList>
    </citation>
    <scope>NUCLEOTIDE SEQUENCE [LARGE SCALE GENOMIC DNA]</scope>
    <source>
        <strain evidence="2">ACB1</strain>
    </source>
</reference>
<sequence length="59" mass="7238">MTKIKTQYEDSLTHSYEESQVLSISYHVFYNFLTFSLFYIIILNYLFVLPLFHFAEYIR</sequence>
<feature type="transmembrane region" description="Helical" evidence="1">
    <location>
        <begin position="28"/>
        <end position="52"/>
    </location>
</feature>
<evidence type="ECO:0000313" key="3">
    <source>
        <dbReference type="Proteomes" id="UP000018461"/>
    </source>
</evidence>
<name>G9WK93_9FIRM</name>
<keyword evidence="1" id="KW-0472">Membrane</keyword>
<evidence type="ECO:0000313" key="2">
    <source>
        <dbReference type="EMBL" id="EHL13735.1"/>
    </source>
</evidence>
<dbReference type="AlphaFoldDB" id="G9WK93"/>
<dbReference type="HOGENOM" id="CLU_2956088_0_0_9"/>
<organism evidence="2 3">
    <name type="scientific">Oribacterium parvum ACB1</name>
    <dbReference type="NCBI Taxonomy" id="796943"/>
    <lineage>
        <taxon>Bacteria</taxon>
        <taxon>Bacillati</taxon>
        <taxon>Bacillota</taxon>
        <taxon>Clostridia</taxon>
        <taxon>Lachnospirales</taxon>
        <taxon>Lachnospiraceae</taxon>
        <taxon>Oribacterium</taxon>
    </lineage>
</organism>
<dbReference type="EMBL" id="AFZC02000002">
    <property type="protein sequence ID" value="EHL13735.1"/>
    <property type="molecule type" value="Genomic_DNA"/>
</dbReference>
<gene>
    <name evidence="2" type="ORF">HMPREF9625_01800</name>
</gene>
<keyword evidence="1" id="KW-0812">Transmembrane</keyword>
<evidence type="ECO:0000256" key="1">
    <source>
        <dbReference type="SAM" id="Phobius"/>
    </source>
</evidence>
<dbReference type="Proteomes" id="UP000018461">
    <property type="component" value="Unassembled WGS sequence"/>
</dbReference>
<accession>G9WK93</accession>
<comment type="caution">
    <text evidence="2">The sequence shown here is derived from an EMBL/GenBank/DDBJ whole genome shotgun (WGS) entry which is preliminary data.</text>
</comment>
<keyword evidence="3" id="KW-1185">Reference proteome</keyword>
<proteinExistence type="predicted"/>
<reference evidence="2" key="1">
    <citation type="submission" date="2011-08" db="EMBL/GenBank/DDBJ databases">
        <authorList>
            <consortium name="The Broad Institute Genome Sequencing Platform"/>
            <person name="Earl A."/>
            <person name="Ward D."/>
            <person name="Feldgarden M."/>
            <person name="Gevers D."/>
            <person name="Sizova M."/>
            <person name="Hazen A."/>
            <person name="Epstein S."/>
            <person name="Young S.K."/>
            <person name="Zeng Q."/>
            <person name="Gargeya S."/>
            <person name="Fitzgerald M."/>
            <person name="Haas B."/>
            <person name="Abouelleil A."/>
            <person name="Alvarado L."/>
            <person name="Arachchi H.M."/>
            <person name="Berlin A."/>
            <person name="Brown A."/>
            <person name="Chapman S.B."/>
            <person name="Chen Z."/>
            <person name="Dunbar C."/>
            <person name="Freedman E."/>
            <person name="Gearin G."/>
            <person name="Gellesch M."/>
            <person name="Goldberg J."/>
            <person name="Griggs A."/>
            <person name="Gujja S."/>
            <person name="Heiman D."/>
            <person name="Howarth C."/>
            <person name="Larson L."/>
            <person name="Lui A."/>
            <person name="MacDonald P.J.P."/>
            <person name="Montmayeur A."/>
            <person name="Murphy C."/>
            <person name="Neiman D."/>
            <person name="Pearson M."/>
            <person name="Priest M."/>
            <person name="Roberts A."/>
            <person name="Saif S."/>
            <person name="Shea T."/>
            <person name="Shenoy N."/>
            <person name="Sisk P."/>
            <person name="Stolte C."/>
            <person name="Sykes S."/>
            <person name="Wortman J."/>
            <person name="Nusbaum C."/>
            <person name="Birren B."/>
        </authorList>
    </citation>
    <scope>NUCLEOTIDE SEQUENCE</scope>
    <source>
        <strain evidence="2">ACB1</strain>
    </source>
</reference>
<keyword evidence="1" id="KW-1133">Transmembrane helix</keyword>